<evidence type="ECO:0000256" key="1">
    <source>
        <dbReference type="SAM" id="Phobius"/>
    </source>
</evidence>
<dbReference type="RefSeq" id="WP_132195356.1">
    <property type="nucleotide sequence ID" value="NZ_SMKY01000023.1"/>
</dbReference>
<accession>A0A4R5BTK1</accession>
<comment type="caution">
    <text evidence="3">The sequence shown here is derived from an EMBL/GenBank/DDBJ whole genome shotgun (WGS) entry which is preliminary data.</text>
</comment>
<dbReference type="PANTHER" id="PTHR39430:SF1">
    <property type="entry name" value="PROTEASE"/>
    <property type="match status" value="1"/>
</dbReference>
<feature type="domain" description="CAAX prenyl protease 2/Lysostaphin resistance protein A-like" evidence="2">
    <location>
        <begin position="106"/>
        <end position="196"/>
    </location>
</feature>
<dbReference type="PANTHER" id="PTHR39430">
    <property type="entry name" value="MEMBRANE-ASSOCIATED PROTEASE-RELATED"/>
    <property type="match status" value="1"/>
</dbReference>
<dbReference type="Pfam" id="PF02517">
    <property type="entry name" value="Rce1-like"/>
    <property type="match status" value="1"/>
</dbReference>
<reference evidence="3 4" key="1">
    <citation type="submission" date="2019-03" db="EMBL/GenBank/DDBJ databases">
        <title>Draft genome sequences of novel Actinobacteria.</title>
        <authorList>
            <person name="Sahin N."/>
            <person name="Ay H."/>
            <person name="Saygin H."/>
        </authorList>
    </citation>
    <scope>NUCLEOTIDE SEQUENCE [LARGE SCALE GENOMIC DNA]</scope>
    <source>
        <strain evidence="3 4">DSM 45941</strain>
    </source>
</reference>
<feature type="transmembrane region" description="Helical" evidence="1">
    <location>
        <begin position="135"/>
        <end position="154"/>
    </location>
</feature>
<gene>
    <name evidence="3" type="ORF">E1293_07785</name>
</gene>
<keyword evidence="3" id="KW-0645">Protease</keyword>
<keyword evidence="1" id="KW-0812">Transmembrane</keyword>
<protein>
    <submittedName>
        <fullName evidence="3">CPBP family intramembrane metalloprotease</fullName>
    </submittedName>
</protein>
<dbReference type="OrthoDB" id="193898at2"/>
<dbReference type="GO" id="GO:0004175">
    <property type="term" value="F:endopeptidase activity"/>
    <property type="evidence" value="ECO:0007669"/>
    <property type="project" value="UniProtKB-ARBA"/>
</dbReference>
<dbReference type="InterPro" id="IPR003675">
    <property type="entry name" value="Rce1/LyrA-like_dom"/>
</dbReference>
<dbReference type="GO" id="GO:0080120">
    <property type="term" value="P:CAAX-box protein maturation"/>
    <property type="evidence" value="ECO:0007669"/>
    <property type="project" value="UniProtKB-ARBA"/>
</dbReference>
<evidence type="ECO:0000259" key="2">
    <source>
        <dbReference type="Pfam" id="PF02517"/>
    </source>
</evidence>
<proteinExistence type="predicted"/>
<feature type="transmembrane region" description="Helical" evidence="1">
    <location>
        <begin position="235"/>
        <end position="255"/>
    </location>
</feature>
<sequence length="277" mass="28694">MRLLKQLIPVMLVGLIGGQIATAVQDNEILTLVVGLVTAALTLVVYAATVRWSERREVTELARKGIAVRLGVGMVVGTALIGSVIANLAFLGDYEIDGKGSALGALGLVGFMAGAAVTEEVIFRGVLFRIIEERAGTYGSLVATAVLFGLWHMANPDATLFGAVAIAIEAGTMLAAAYALTRSLWFTIGLHFAWNFTAAGIFSTVVSGNGDTEGLLRGTTSGPDLVTGGEFGPEGSLYAIGFGLLTAVVMMALAHRKGNVIPRGRGTRVAATATLAQ</sequence>
<dbReference type="GO" id="GO:0008237">
    <property type="term" value="F:metallopeptidase activity"/>
    <property type="evidence" value="ECO:0007669"/>
    <property type="project" value="UniProtKB-KW"/>
</dbReference>
<dbReference type="GO" id="GO:0006508">
    <property type="term" value="P:proteolysis"/>
    <property type="evidence" value="ECO:0007669"/>
    <property type="project" value="UniProtKB-KW"/>
</dbReference>
<evidence type="ECO:0000313" key="4">
    <source>
        <dbReference type="Proteomes" id="UP000295578"/>
    </source>
</evidence>
<dbReference type="AlphaFoldDB" id="A0A4R5BTK1"/>
<organism evidence="3 4">
    <name type="scientific">Actinomadura darangshiensis</name>
    <dbReference type="NCBI Taxonomy" id="705336"/>
    <lineage>
        <taxon>Bacteria</taxon>
        <taxon>Bacillati</taxon>
        <taxon>Actinomycetota</taxon>
        <taxon>Actinomycetes</taxon>
        <taxon>Streptosporangiales</taxon>
        <taxon>Thermomonosporaceae</taxon>
        <taxon>Actinomadura</taxon>
    </lineage>
</organism>
<feature type="transmembrane region" description="Helical" evidence="1">
    <location>
        <begin position="7"/>
        <end position="24"/>
    </location>
</feature>
<keyword evidence="1" id="KW-0472">Membrane</keyword>
<feature type="transmembrane region" description="Helical" evidence="1">
    <location>
        <begin position="30"/>
        <end position="49"/>
    </location>
</feature>
<dbReference type="Proteomes" id="UP000295578">
    <property type="component" value="Unassembled WGS sequence"/>
</dbReference>
<feature type="transmembrane region" description="Helical" evidence="1">
    <location>
        <begin position="102"/>
        <end position="123"/>
    </location>
</feature>
<keyword evidence="4" id="KW-1185">Reference proteome</keyword>
<name>A0A4R5BTK1_9ACTN</name>
<keyword evidence="3" id="KW-0378">Hydrolase</keyword>
<feature type="transmembrane region" description="Helical" evidence="1">
    <location>
        <begin position="192"/>
        <end position="210"/>
    </location>
</feature>
<keyword evidence="3" id="KW-0482">Metalloprotease</keyword>
<feature type="transmembrane region" description="Helical" evidence="1">
    <location>
        <begin position="70"/>
        <end position="90"/>
    </location>
</feature>
<evidence type="ECO:0000313" key="3">
    <source>
        <dbReference type="EMBL" id="TDD87492.1"/>
    </source>
</evidence>
<dbReference type="EMBL" id="SMKY01000023">
    <property type="protein sequence ID" value="TDD87492.1"/>
    <property type="molecule type" value="Genomic_DNA"/>
</dbReference>
<feature type="transmembrane region" description="Helical" evidence="1">
    <location>
        <begin position="160"/>
        <end position="180"/>
    </location>
</feature>
<keyword evidence="1" id="KW-1133">Transmembrane helix</keyword>